<dbReference type="Ensembl" id="ENSTRUT00000036824.3">
    <property type="protein sequence ID" value="ENSTRUP00000036693.3"/>
    <property type="gene ID" value="ENSTRUG00000014351.3"/>
</dbReference>
<dbReference type="STRING" id="31033.ENSTRUP00000036693"/>
<reference evidence="2" key="3">
    <citation type="submission" date="2025-09" db="UniProtKB">
        <authorList>
            <consortium name="Ensembl"/>
        </authorList>
    </citation>
    <scope>IDENTIFICATION</scope>
</reference>
<reference evidence="2" key="2">
    <citation type="submission" date="2025-08" db="UniProtKB">
        <authorList>
            <consortium name="Ensembl"/>
        </authorList>
    </citation>
    <scope>IDENTIFICATION</scope>
</reference>
<feature type="transmembrane region" description="Helical" evidence="1">
    <location>
        <begin position="20"/>
        <end position="40"/>
    </location>
</feature>
<feature type="transmembrane region" description="Helical" evidence="1">
    <location>
        <begin position="52"/>
        <end position="74"/>
    </location>
</feature>
<feature type="transmembrane region" description="Helical" evidence="1">
    <location>
        <begin position="214"/>
        <end position="237"/>
    </location>
</feature>
<feature type="transmembrane region" description="Helical" evidence="1">
    <location>
        <begin position="86"/>
        <end position="107"/>
    </location>
</feature>
<dbReference type="PANTHER" id="PTHR33444">
    <property type="entry name" value="SI:DKEY-19B23.12-RELATED"/>
    <property type="match status" value="1"/>
</dbReference>
<dbReference type="InterPro" id="IPR040350">
    <property type="entry name" value="TMEM272"/>
</dbReference>
<dbReference type="Proteomes" id="UP000005226">
    <property type="component" value="Chromosome 8"/>
</dbReference>
<protein>
    <submittedName>
        <fullName evidence="2">Uncharacterized protein</fullName>
    </submittedName>
</protein>
<dbReference type="InParanoid" id="H2UIC2"/>
<keyword evidence="1" id="KW-0472">Membrane</keyword>
<reference evidence="2 3" key="1">
    <citation type="journal article" date="2011" name="Genome Biol. Evol.">
        <title>Integration of the genetic map and genome assembly of fugu facilitates insights into distinct features of genome evolution in teleosts and mammals.</title>
        <authorList>
            <person name="Kai W."/>
            <person name="Kikuchi K."/>
            <person name="Tohari S."/>
            <person name="Chew A.K."/>
            <person name="Tay A."/>
            <person name="Fujiwara A."/>
            <person name="Hosoya S."/>
            <person name="Suetake H."/>
            <person name="Naruse K."/>
            <person name="Brenner S."/>
            <person name="Suzuki Y."/>
            <person name="Venkatesh B."/>
        </authorList>
    </citation>
    <scope>NUCLEOTIDE SEQUENCE [LARGE SCALE GENOMIC DNA]</scope>
</reference>
<organism evidence="2 3">
    <name type="scientific">Takifugu rubripes</name>
    <name type="common">Japanese pufferfish</name>
    <name type="synonym">Fugu rubripes</name>
    <dbReference type="NCBI Taxonomy" id="31033"/>
    <lineage>
        <taxon>Eukaryota</taxon>
        <taxon>Metazoa</taxon>
        <taxon>Chordata</taxon>
        <taxon>Craniata</taxon>
        <taxon>Vertebrata</taxon>
        <taxon>Euteleostomi</taxon>
        <taxon>Actinopterygii</taxon>
        <taxon>Neopterygii</taxon>
        <taxon>Teleostei</taxon>
        <taxon>Neoteleostei</taxon>
        <taxon>Acanthomorphata</taxon>
        <taxon>Eupercaria</taxon>
        <taxon>Tetraodontiformes</taxon>
        <taxon>Tetradontoidea</taxon>
        <taxon>Tetraodontidae</taxon>
        <taxon>Takifugu</taxon>
    </lineage>
</organism>
<sequence>MLNIRLLQHVRNPLRPPTRILVCSKVALCIMPVTQIAIGAVHLDDCPREPQIPIYLIVSGVFSLALALLSCLPCSRQVNDEPTNPLSRVCTAWNSLTTFFLFCWFVVVRSSSSSCASSAIIMSNTALLQRIRDPPQPPTPILVCSKVALCIMPVAQIAIGAVHLNNCPREPHIPIYLIVSGVFTLALALLSCLPCSRQANDEPTNPLSRVCTAWNSLTTLFLFCWFVAGNVWIYSIYEPNYDKTAADPYCNRTLYLFAFWTTTLVYILLGLFFVGGCCVLVCFCLLGRADPDDV</sequence>
<evidence type="ECO:0000313" key="3">
    <source>
        <dbReference type="Proteomes" id="UP000005226"/>
    </source>
</evidence>
<dbReference type="PANTHER" id="PTHR33444:SF2">
    <property type="entry name" value="MARVEL DOMAIN-CONTAINING PROTEIN"/>
    <property type="match status" value="1"/>
</dbReference>
<dbReference type="eggNOG" id="ENOG502QSBX">
    <property type="taxonomic scope" value="Eukaryota"/>
</dbReference>
<keyword evidence="1" id="KW-1133">Transmembrane helix</keyword>
<feature type="transmembrane region" description="Helical" evidence="1">
    <location>
        <begin position="173"/>
        <end position="193"/>
    </location>
</feature>
<dbReference type="GeneTree" id="ENSGT00940000175948"/>
<feature type="transmembrane region" description="Helical" evidence="1">
    <location>
        <begin position="257"/>
        <end position="286"/>
    </location>
</feature>
<dbReference type="HOGENOM" id="CLU_073412_1_0_1"/>
<keyword evidence="1" id="KW-0812">Transmembrane</keyword>
<name>H2UIC2_TAKRU</name>
<dbReference type="AlphaFoldDB" id="H2UIC2"/>
<keyword evidence="3" id="KW-1185">Reference proteome</keyword>
<accession>H2UIC2</accession>
<evidence type="ECO:0000313" key="2">
    <source>
        <dbReference type="Ensembl" id="ENSTRUP00000036693.3"/>
    </source>
</evidence>
<evidence type="ECO:0000256" key="1">
    <source>
        <dbReference type="SAM" id="Phobius"/>
    </source>
</evidence>
<proteinExistence type="predicted"/>